<keyword evidence="5" id="KW-1003">Cell membrane</keyword>
<dbReference type="PIRSF" id="PIRSF006603">
    <property type="entry name" value="DinF"/>
    <property type="match status" value="1"/>
</dbReference>
<dbReference type="STRING" id="1499966.U14_02593"/>
<dbReference type="HOGENOM" id="CLU_012893_0_0_0"/>
<feature type="transmembrane region" description="Helical" evidence="10">
    <location>
        <begin position="95"/>
        <end position="117"/>
    </location>
</feature>
<feature type="transmembrane region" description="Helical" evidence="10">
    <location>
        <begin position="49"/>
        <end position="74"/>
    </location>
</feature>
<feature type="transmembrane region" description="Helical" evidence="10">
    <location>
        <begin position="166"/>
        <end position="187"/>
    </location>
</feature>
<keyword evidence="9" id="KW-0046">Antibiotic resistance</keyword>
<dbReference type="GO" id="GO:0005886">
    <property type="term" value="C:plasma membrane"/>
    <property type="evidence" value="ECO:0007669"/>
    <property type="project" value="UniProtKB-SubCell"/>
</dbReference>
<evidence type="ECO:0000256" key="1">
    <source>
        <dbReference type="ARBA" id="ARBA00004651"/>
    </source>
</evidence>
<dbReference type="InterPro" id="IPR048279">
    <property type="entry name" value="MdtK-like"/>
</dbReference>
<feature type="transmembrane region" description="Helical" evidence="10">
    <location>
        <begin position="193"/>
        <end position="215"/>
    </location>
</feature>
<dbReference type="InterPro" id="IPR045070">
    <property type="entry name" value="MATE_MepA-like"/>
</dbReference>
<dbReference type="InterPro" id="IPR051327">
    <property type="entry name" value="MATE_MepA_subfamily"/>
</dbReference>
<feature type="transmembrane region" description="Helical" evidence="10">
    <location>
        <begin position="351"/>
        <end position="377"/>
    </location>
</feature>
<sequence length="449" mass="48931">MSQQHDFLGTEKISKLLWKQSIPSIIGLFVLSTYNLVDTIFVGRGVGTLGIAGLAIAGPIQMIIMSIAQTVGIGTASMISRSLGAKDRERAERTLGNFFTVTAALSLAITIGGNIFLEPLLRLFGATEQILPYAIEYMRPIFYGTLWAMMTPAFNNLIRAEGAARFAMSVMILSAITNIVLDPIFIYSLKMGIAGAAIATVISQFGAAMVVLFYFWSGRSGVRIHWRNFTLRWEIIAEMFSIGASVFARHASGSIMAVILNHSLGAYGGDIAIASFGVINRLLMFVFMPILGVIQGLQPILGYNYGAKHYRRAKESILMAIKWATGCSIAAFLFLMLFTKTLVAIFTSDTTLIALSISATRIIILFLPLVGFQIIAGGMYQSMGKAKQAFVLSVLRQIFLIPLVLLLPLSFGLPGLWNAFPLSDLFAVAITGIMVWHEMRLLAQLEKGA</sequence>
<dbReference type="Pfam" id="PF01554">
    <property type="entry name" value="MatE"/>
    <property type="match status" value="2"/>
</dbReference>
<keyword evidence="7 10" id="KW-1133">Transmembrane helix</keyword>
<feature type="transmembrane region" description="Helical" evidence="10">
    <location>
        <begin position="389"/>
        <end position="411"/>
    </location>
</feature>
<keyword evidence="4" id="KW-0813">Transport</keyword>
<gene>
    <name evidence="11" type="ORF">U14_02593</name>
</gene>
<protein>
    <recommendedName>
        <fullName evidence="3">Multidrug export protein MepA</fullName>
    </recommendedName>
</protein>
<feature type="transmembrane region" description="Helical" evidence="10">
    <location>
        <begin position="137"/>
        <end position="154"/>
    </location>
</feature>
<evidence type="ECO:0000256" key="3">
    <source>
        <dbReference type="ARBA" id="ARBA00022106"/>
    </source>
</evidence>
<evidence type="ECO:0000256" key="2">
    <source>
        <dbReference type="ARBA" id="ARBA00008417"/>
    </source>
</evidence>
<keyword evidence="12" id="KW-1185">Reference proteome</keyword>
<dbReference type="EMBL" id="DF820457">
    <property type="protein sequence ID" value="GAK51350.1"/>
    <property type="molecule type" value="Genomic_DNA"/>
</dbReference>
<evidence type="ECO:0000256" key="4">
    <source>
        <dbReference type="ARBA" id="ARBA00022448"/>
    </source>
</evidence>
<evidence type="ECO:0000256" key="5">
    <source>
        <dbReference type="ARBA" id="ARBA00022475"/>
    </source>
</evidence>
<dbReference type="PANTHER" id="PTHR43823">
    <property type="entry name" value="SPORULATION PROTEIN YKVU"/>
    <property type="match status" value="1"/>
</dbReference>
<dbReference type="Proteomes" id="UP000030700">
    <property type="component" value="Unassembled WGS sequence"/>
</dbReference>
<comment type="subcellular location">
    <subcellularLocation>
        <location evidence="1">Cell membrane</location>
        <topology evidence="1">Multi-pass membrane protein</topology>
    </subcellularLocation>
</comment>
<comment type="similarity">
    <text evidence="2">Belongs to the multi antimicrobial extrusion (MATE) (TC 2.A.66.1) family. MepA subfamily.</text>
</comment>
<keyword evidence="6 10" id="KW-0812">Transmembrane</keyword>
<dbReference type="GO" id="GO:0042910">
    <property type="term" value="F:xenobiotic transmembrane transporter activity"/>
    <property type="evidence" value="ECO:0007669"/>
    <property type="project" value="InterPro"/>
</dbReference>
<organism evidence="11">
    <name type="scientific">Candidatus Moduliflexus flocculans</name>
    <dbReference type="NCBI Taxonomy" id="1499966"/>
    <lineage>
        <taxon>Bacteria</taxon>
        <taxon>Candidatus Moduliflexota</taxon>
        <taxon>Candidatus Moduliflexia</taxon>
        <taxon>Candidatus Moduliflexales</taxon>
        <taxon>Candidatus Moduliflexaceae</taxon>
    </lineage>
</organism>
<dbReference type="InterPro" id="IPR002528">
    <property type="entry name" value="MATE_fam"/>
</dbReference>
<feature type="transmembrane region" description="Helical" evidence="10">
    <location>
        <begin position="317"/>
        <end position="339"/>
    </location>
</feature>
<feature type="transmembrane region" description="Helical" evidence="10">
    <location>
        <begin position="21"/>
        <end position="37"/>
    </location>
</feature>
<evidence type="ECO:0000313" key="12">
    <source>
        <dbReference type="Proteomes" id="UP000030700"/>
    </source>
</evidence>
<dbReference type="AlphaFoldDB" id="A0A081BLT4"/>
<keyword evidence="8 10" id="KW-0472">Membrane</keyword>
<dbReference type="NCBIfam" id="TIGR00797">
    <property type="entry name" value="matE"/>
    <property type="match status" value="1"/>
</dbReference>
<evidence type="ECO:0000256" key="10">
    <source>
        <dbReference type="SAM" id="Phobius"/>
    </source>
</evidence>
<feature type="transmembrane region" description="Helical" evidence="10">
    <location>
        <begin position="271"/>
        <end position="297"/>
    </location>
</feature>
<evidence type="ECO:0000313" key="11">
    <source>
        <dbReference type="EMBL" id="GAK51350.1"/>
    </source>
</evidence>
<evidence type="ECO:0000256" key="7">
    <source>
        <dbReference type="ARBA" id="ARBA00022989"/>
    </source>
</evidence>
<dbReference type="CDD" id="cd13143">
    <property type="entry name" value="MATE_MepA_like"/>
    <property type="match status" value="1"/>
</dbReference>
<evidence type="ECO:0000256" key="9">
    <source>
        <dbReference type="ARBA" id="ARBA00023251"/>
    </source>
</evidence>
<accession>A0A081BLT4</accession>
<feature type="transmembrane region" description="Helical" evidence="10">
    <location>
        <begin position="417"/>
        <end position="437"/>
    </location>
</feature>
<dbReference type="GO" id="GO:0015297">
    <property type="term" value="F:antiporter activity"/>
    <property type="evidence" value="ECO:0007669"/>
    <property type="project" value="InterPro"/>
</dbReference>
<dbReference type="GO" id="GO:0046677">
    <property type="term" value="P:response to antibiotic"/>
    <property type="evidence" value="ECO:0007669"/>
    <property type="project" value="UniProtKB-KW"/>
</dbReference>
<reference evidence="11" key="1">
    <citation type="journal article" date="2015" name="PeerJ">
        <title>First genomic representation of candidate bacterial phylum KSB3 points to enhanced environmental sensing as a trigger of wastewater bulking.</title>
        <authorList>
            <person name="Sekiguchi Y."/>
            <person name="Ohashi A."/>
            <person name="Parks D.H."/>
            <person name="Yamauchi T."/>
            <person name="Tyson G.W."/>
            <person name="Hugenholtz P."/>
        </authorList>
    </citation>
    <scope>NUCLEOTIDE SEQUENCE [LARGE SCALE GENOMIC DNA]</scope>
</reference>
<name>A0A081BLT4_9BACT</name>
<evidence type="ECO:0000256" key="8">
    <source>
        <dbReference type="ARBA" id="ARBA00023136"/>
    </source>
</evidence>
<dbReference type="PANTHER" id="PTHR43823:SF3">
    <property type="entry name" value="MULTIDRUG EXPORT PROTEIN MEPA"/>
    <property type="match status" value="1"/>
</dbReference>
<proteinExistence type="inferred from homology"/>
<evidence type="ECO:0000256" key="6">
    <source>
        <dbReference type="ARBA" id="ARBA00022692"/>
    </source>
</evidence>